<accession>J9UT93</accession>
<dbReference type="EMBL" id="CP003490">
    <property type="protein sequence ID" value="AFR70208.1"/>
    <property type="molecule type" value="Genomic_DNA"/>
</dbReference>
<dbReference type="GO" id="GO:0003676">
    <property type="term" value="F:nucleic acid binding"/>
    <property type="evidence" value="ECO:0007669"/>
    <property type="project" value="InterPro"/>
</dbReference>
<sequence>MLKTIIKKFQEDEKIKTELFKHIISKRESIFKELANKPPYINIFNLISIEEQEKFNSQMLYDILKVNINKNIDECDIKLNFSKLFIEFLFKKHNVEYKNNILDECKFEVKKEFQTQNNKFIDLLIWDSKKNYAVIIENKVNSGDNGENQIADYYKDIKNRKIKNIYVVYLTRYGDEPSESSLNDELKKEIGNNLFCIPHSFIASWLENVLENDLFIKLIEKEKDYKVLESAMIQFIQNENYLSGIEPDNKVINNILLNDQKLNKLYESIEDITKYDEYIEIYNNAIDIINDKIRDKKLDILKSRKKKILNLQYHCKKNY</sequence>
<dbReference type="InterPro" id="IPR029470">
    <property type="entry name" value="PDDEXK_4"/>
</dbReference>
<proteinExistence type="predicted"/>
<evidence type="ECO:0008006" key="3">
    <source>
        <dbReference type="Google" id="ProtNLM"/>
    </source>
</evidence>
<organism evidence="1 2">
    <name type="scientific">Brachyspira pilosicoli B2904</name>
    <dbReference type="NCBI Taxonomy" id="1133568"/>
    <lineage>
        <taxon>Bacteria</taxon>
        <taxon>Pseudomonadati</taxon>
        <taxon>Spirochaetota</taxon>
        <taxon>Spirochaetia</taxon>
        <taxon>Brachyspirales</taxon>
        <taxon>Brachyspiraceae</taxon>
        <taxon>Brachyspira</taxon>
    </lineage>
</organism>
<dbReference type="InterPro" id="IPR011856">
    <property type="entry name" value="tRNA_endonuc-like_dom_sf"/>
</dbReference>
<dbReference type="PATRIC" id="fig|1133568.3.peg.860"/>
<dbReference type="KEGG" id="bpj:B2904_orf865"/>
<dbReference type="HOGENOM" id="CLU_870631_0_0_12"/>
<evidence type="ECO:0000313" key="2">
    <source>
        <dbReference type="Proteomes" id="UP000007346"/>
    </source>
</evidence>
<protein>
    <recommendedName>
        <fullName evidence="3">PD-(D/E)XK nuclease family protein</fullName>
    </recommendedName>
</protein>
<name>J9UT93_BRAPL</name>
<dbReference type="AlphaFoldDB" id="J9UT93"/>
<dbReference type="RefSeq" id="WP_014935641.1">
    <property type="nucleotide sequence ID" value="NC_018607.1"/>
</dbReference>
<gene>
    <name evidence="1" type="ORF">B2904_orf865</name>
</gene>
<dbReference type="Pfam" id="PF14281">
    <property type="entry name" value="PDDEXK_4"/>
    <property type="match status" value="1"/>
</dbReference>
<reference evidence="1 2" key="1">
    <citation type="journal article" date="2012" name="BMC Genomics">
        <title>Comparative genomics of Brachyspira pilosicoli strains: genome rearrangements, reductions and correlation of genetic compliment with phenotypic diversity.</title>
        <authorList>
            <person name="Mappley L.J."/>
            <person name="Black M.L."/>
            <person name="Abuoun M."/>
            <person name="Darby A.C."/>
            <person name="Woodward M.J."/>
            <person name="Parkhill J."/>
            <person name="Turner A.K."/>
            <person name="Bellgard M.I."/>
            <person name="La T."/>
            <person name="Phillips N.D."/>
            <person name="La Ragione R.M."/>
            <person name="Hampson D.J."/>
        </authorList>
    </citation>
    <scope>NUCLEOTIDE SEQUENCE [LARGE SCALE GENOMIC DNA]</scope>
    <source>
        <strain evidence="1">B2904</strain>
    </source>
</reference>
<evidence type="ECO:0000313" key="1">
    <source>
        <dbReference type="EMBL" id="AFR70208.1"/>
    </source>
</evidence>
<dbReference type="Proteomes" id="UP000007346">
    <property type="component" value="Chromosome"/>
</dbReference>
<dbReference type="Gene3D" id="3.40.1350.10">
    <property type="match status" value="1"/>
</dbReference>